<evidence type="ECO:0000256" key="6">
    <source>
        <dbReference type="ARBA" id="ARBA00033409"/>
    </source>
</evidence>
<keyword evidence="10" id="KW-1185">Reference proteome</keyword>
<keyword evidence="5 7" id="KW-0234">DNA repair</keyword>
<dbReference type="InterPro" id="IPR037278">
    <property type="entry name" value="ARFGAP/RecO"/>
</dbReference>
<dbReference type="PATRIC" id="fig|157733.3.peg.1604"/>
<dbReference type="InterPro" id="IPR042242">
    <property type="entry name" value="RecO_C"/>
</dbReference>
<sequence>MLKKIEGIVIRTVDYGETNKILTLYTRETGKVGVMARGAKKPKSRLSAISQLFVYGQYLFQHTSGLGGLNQGEIIDSFRSIRNDLFLTSYAAYAAELVDKLTEERKPNPYLFEMLYQVLHALDEEKDPEVVLFIFELKMLRVAGITPQLDRCANCGLNEGKFHFSVNEGGLLCHRCLSVDPYQIPMTKRTSELLHLFAHIDLSRLGNISLKAETKKEIRHILNLYFDAYSGLYLKSKRFLDQLDRFNLE</sequence>
<dbReference type="HAMAP" id="MF_00201">
    <property type="entry name" value="RecO"/>
    <property type="match status" value="1"/>
</dbReference>
<dbReference type="Pfam" id="PF02565">
    <property type="entry name" value="RecO_C"/>
    <property type="match status" value="1"/>
</dbReference>
<evidence type="ECO:0000256" key="1">
    <source>
        <dbReference type="ARBA" id="ARBA00007452"/>
    </source>
</evidence>
<dbReference type="PANTHER" id="PTHR33991:SF1">
    <property type="entry name" value="DNA REPAIR PROTEIN RECO"/>
    <property type="match status" value="1"/>
</dbReference>
<dbReference type="Pfam" id="PF11967">
    <property type="entry name" value="RecO_N"/>
    <property type="match status" value="1"/>
</dbReference>
<dbReference type="GO" id="GO:0006302">
    <property type="term" value="P:double-strand break repair"/>
    <property type="evidence" value="ECO:0007669"/>
    <property type="project" value="TreeGrafter"/>
</dbReference>
<comment type="similarity">
    <text evidence="1 7">Belongs to the RecO family.</text>
</comment>
<comment type="function">
    <text evidence="7">Involved in DNA repair and RecF pathway recombination.</text>
</comment>
<evidence type="ECO:0000313" key="10">
    <source>
        <dbReference type="Proteomes" id="UP000035996"/>
    </source>
</evidence>
<dbReference type="NCBIfam" id="TIGR00613">
    <property type="entry name" value="reco"/>
    <property type="match status" value="1"/>
</dbReference>
<feature type="domain" description="DNA replication/recombination mediator RecO N-terminal" evidence="8">
    <location>
        <begin position="1"/>
        <end position="78"/>
    </location>
</feature>
<keyword evidence="3 7" id="KW-0227">DNA damage</keyword>
<dbReference type="Gene3D" id="1.20.1440.120">
    <property type="entry name" value="Recombination protein O, C-terminal domain"/>
    <property type="match status" value="1"/>
</dbReference>
<evidence type="ECO:0000256" key="5">
    <source>
        <dbReference type="ARBA" id="ARBA00023204"/>
    </source>
</evidence>
<evidence type="ECO:0000256" key="7">
    <source>
        <dbReference type="HAMAP-Rule" id="MF_00201"/>
    </source>
</evidence>
<dbReference type="SUPFAM" id="SSF57863">
    <property type="entry name" value="ArfGap/RecO-like zinc finger"/>
    <property type="match status" value="1"/>
</dbReference>
<evidence type="ECO:0000256" key="4">
    <source>
        <dbReference type="ARBA" id="ARBA00023172"/>
    </source>
</evidence>
<dbReference type="OrthoDB" id="9797083at2"/>
<evidence type="ECO:0000256" key="2">
    <source>
        <dbReference type="ARBA" id="ARBA00021310"/>
    </source>
</evidence>
<evidence type="ECO:0000259" key="8">
    <source>
        <dbReference type="Pfam" id="PF11967"/>
    </source>
</evidence>
<gene>
    <name evidence="7" type="primary">recO</name>
    <name evidence="9" type="ORF">AB986_17525</name>
</gene>
<organism evidence="9 10">
    <name type="scientific">Guptibacillus hwajinpoensis</name>
    <dbReference type="NCBI Taxonomy" id="208199"/>
    <lineage>
        <taxon>Bacteria</taxon>
        <taxon>Bacillati</taxon>
        <taxon>Bacillota</taxon>
        <taxon>Bacilli</taxon>
        <taxon>Bacillales</taxon>
        <taxon>Guptibacillaceae</taxon>
        <taxon>Guptibacillus</taxon>
    </lineage>
</organism>
<keyword evidence="4 7" id="KW-0233">DNA recombination</keyword>
<evidence type="ECO:0000313" key="9">
    <source>
        <dbReference type="EMBL" id="KMM37638.1"/>
    </source>
</evidence>
<dbReference type="RefSeq" id="WP_048312800.1">
    <property type="nucleotide sequence ID" value="NZ_CP119526.1"/>
</dbReference>
<dbReference type="InterPro" id="IPR022572">
    <property type="entry name" value="DNA_rep/recomb_RecO_N"/>
</dbReference>
<evidence type="ECO:0000256" key="3">
    <source>
        <dbReference type="ARBA" id="ARBA00022763"/>
    </source>
</evidence>
<protein>
    <recommendedName>
        <fullName evidence="2 7">DNA repair protein RecO</fullName>
    </recommendedName>
    <alternativeName>
        <fullName evidence="6 7">Recombination protein O</fullName>
    </alternativeName>
</protein>
<dbReference type="SUPFAM" id="SSF50249">
    <property type="entry name" value="Nucleic acid-binding proteins"/>
    <property type="match status" value="1"/>
</dbReference>
<reference evidence="9" key="1">
    <citation type="submission" date="2015-06" db="EMBL/GenBank/DDBJ databases">
        <authorList>
            <person name="Liu B."/>
            <person name="Wang J."/>
            <person name="Zhu Y."/>
            <person name="Liu G."/>
            <person name="Chen Q."/>
            <person name="Zheng C."/>
            <person name="Che J."/>
            <person name="Ge C."/>
            <person name="Shi H."/>
            <person name="Pan Z."/>
            <person name="Liu X."/>
        </authorList>
    </citation>
    <scope>NUCLEOTIDE SEQUENCE [LARGE SCALE GENOMIC DNA]</scope>
    <source>
        <strain evidence="9">DSM 16346</strain>
    </source>
</reference>
<dbReference type="InterPro" id="IPR012340">
    <property type="entry name" value="NA-bd_OB-fold"/>
</dbReference>
<name>A0A0J6CX19_9BACL</name>
<dbReference type="GO" id="GO:0043590">
    <property type="term" value="C:bacterial nucleoid"/>
    <property type="evidence" value="ECO:0007669"/>
    <property type="project" value="TreeGrafter"/>
</dbReference>
<dbReference type="Gene3D" id="2.40.50.140">
    <property type="entry name" value="Nucleic acid-binding proteins"/>
    <property type="match status" value="1"/>
</dbReference>
<dbReference type="InterPro" id="IPR003717">
    <property type="entry name" value="RecO"/>
</dbReference>
<proteinExistence type="inferred from homology"/>
<accession>A0A0J6CX19</accession>
<dbReference type="EMBL" id="LELK01000004">
    <property type="protein sequence ID" value="KMM37638.1"/>
    <property type="molecule type" value="Genomic_DNA"/>
</dbReference>
<comment type="caution">
    <text evidence="9">The sequence shown here is derived from an EMBL/GenBank/DDBJ whole genome shotgun (WGS) entry which is preliminary data.</text>
</comment>
<dbReference type="STRING" id="157733.AB986_17525"/>
<dbReference type="Proteomes" id="UP000035996">
    <property type="component" value="Unassembled WGS sequence"/>
</dbReference>
<dbReference type="PANTHER" id="PTHR33991">
    <property type="entry name" value="DNA REPAIR PROTEIN RECO"/>
    <property type="match status" value="1"/>
</dbReference>
<dbReference type="GO" id="GO:0006310">
    <property type="term" value="P:DNA recombination"/>
    <property type="evidence" value="ECO:0007669"/>
    <property type="project" value="UniProtKB-UniRule"/>
</dbReference>
<dbReference type="AlphaFoldDB" id="A0A0J6CX19"/>